<evidence type="ECO:0000313" key="1">
    <source>
        <dbReference type="EMBL" id="SHH90203.1"/>
    </source>
</evidence>
<evidence type="ECO:0000313" key="2">
    <source>
        <dbReference type="Proteomes" id="UP000184212"/>
    </source>
</evidence>
<name>A0A1M5WT47_9BACT</name>
<dbReference type="AlphaFoldDB" id="A0A1M5WT47"/>
<dbReference type="OrthoDB" id="1495821at2"/>
<accession>A0A1M5WT47</accession>
<gene>
    <name evidence="1" type="ORF">SAMN04488109_5948</name>
</gene>
<dbReference type="RefSeq" id="WP_073141920.1">
    <property type="nucleotide sequence ID" value="NZ_FQWQ01000005.1"/>
</dbReference>
<dbReference type="EMBL" id="FQWQ01000005">
    <property type="protein sequence ID" value="SHH90203.1"/>
    <property type="molecule type" value="Genomic_DNA"/>
</dbReference>
<proteinExistence type="predicted"/>
<organism evidence="1 2">
    <name type="scientific">Chryseolinea serpens</name>
    <dbReference type="NCBI Taxonomy" id="947013"/>
    <lineage>
        <taxon>Bacteria</taxon>
        <taxon>Pseudomonadati</taxon>
        <taxon>Bacteroidota</taxon>
        <taxon>Cytophagia</taxon>
        <taxon>Cytophagales</taxon>
        <taxon>Fulvivirgaceae</taxon>
        <taxon>Chryseolinea</taxon>
    </lineage>
</organism>
<dbReference type="Proteomes" id="UP000184212">
    <property type="component" value="Unassembled WGS sequence"/>
</dbReference>
<evidence type="ECO:0008006" key="3">
    <source>
        <dbReference type="Google" id="ProtNLM"/>
    </source>
</evidence>
<protein>
    <recommendedName>
        <fullName evidence="3">DUF3558 domain-containing protein</fullName>
    </recommendedName>
</protein>
<reference evidence="1 2" key="1">
    <citation type="submission" date="2016-11" db="EMBL/GenBank/DDBJ databases">
        <authorList>
            <person name="Jaros S."/>
            <person name="Januszkiewicz K."/>
            <person name="Wedrychowicz H."/>
        </authorList>
    </citation>
    <scope>NUCLEOTIDE SEQUENCE [LARGE SCALE GENOMIC DNA]</scope>
    <source>
        <strain evidence="1 2">DSM 24574</strain>
    </source>
</reference>
<keyword evidence="2" id="KW-1185">Reference proteome</keyword>
<sequence length="165" mass="18779">MTKYIFILILSSFGFEERKAAQKNNSFECVSQTDAERILGLPAKATDHSSKEKDGVSRFECTFTATENANADRISHLYYIYEQYKSAALAHEVYQGILSANNGMSGQKQLDTLGDEAWLHTDSENFELLIFRKDNHMVRVKINKLTDKTSLPELMNVMRRMAATL</sequence>